<dbReference type="EMBL" id="JAUSVX010000001">
    <property type="protein sequence ID" value="MDQ0468069.1"/>
    <property type="molecule type" value="Genomic_DNA"/>
</dbReference>
<dbReference type="InterPro" id="IPR001969">
    <property type="entry name" value="Aspartic_peptidase_AS"/>
</dbReference>
<name>A0ABU0J1E1_9HYPH</name>
<dbReference type="NCBIfam" id="TIGR02281">
    <property type="entry name" value="clan_AA_DTGA"/>
    <property type="match status" value="1"/>
</dbReference>
<dbReference type="Pfam" id="PF13975">
    <property type="entry name" value="gag-asp_proteas"/>
    <property type="match status" value="1"/>
</dbReference>
<gene>
    <name evidence="1" type="ORF">QO011_001064</name>
</gene>
<dbReference type="GO" id="GO:0008233">
    <property type="term" value="F:peptidase activity"/>
    <property type="evidence" value="ECO:0007669"/>
    <property type="project" value="UniProtKB-KW"/>
</dbReference>
<dbReference type="PROSITE" id="PS00141">
    <property type="entry name" value="ASP_PROTEASE"/>
    <property type="match status" value="1"/>
</dbReference>
<sequence>MMSGIVGFRRMRLSTSLLVIAAPVVAVAYGFPHAFTAMLPEPVGSAAVQAAPKPTAAFVPSTSATVRVSGGPDGHFRVSARIGARRIPFLVDTGASVVALSWETGLDLGLVRSDDTMDVTVATANGTVQAKAVTIDRLEVGEIDLTSVRAIVLPRGALAENLLGMSFLNRLRHFEIAQGMLALER</sequence>
<dbReference type="InterPro" id="IPR034122">
    <property type="entry name" value="Retropepsin-like_bacterial"/>
</dbReference>
<dbReference type="GO" id="GO:0006508">
    <property type="term" value="P:proteolysis"/>
    <property type="evidence" value="ECO:0007669"/>
    <property type="project" value="UniProtKB-KW"/>
</dbReference>
<evidence type="ECO:0000313" key="2">
    <source>
        <dbReference type="Proteomes" id="UP001242480"/>
    </source>
</evidence>
<dbReference type="Gene3D" id="2.40.70.10">
    <property type="entry name" value="Acid Proteases"/>
    <property type="match status" value="1"/>
</dbReference>
<organism evidence="1 2">
    <name type="scientific">Labrys wisconsinensis</name>
    <dbReference type="NCBI Taxonomy" id="425677"/>
    <lineage>
        <taxon>Bacteria</taxon>
        <taxon>Pseudomonadati</taxon>
        <taxon>Pseudomonadota</taxon>
        <taxon>Alphaproteobacteria</taxon>
        <taxon>Hyphomicrobiales</taxon>
        <taxon>Xanthobacteraceae</taxon>
        <taxon>Labrys</taxon>
    </lineage>
</organism>
<keyword evidence="1" id="KW-0645">Protease</keyword>
<accession>A0ABU0J1E1</accession>
<keyword evidence="2" id="KW-1185">Reference proteome</keyword>
<reference evidence="1 2" key="1">
    <citation type="submission" date="2023-07" db="EMBL/GenBank/DDBJ databases">
        <title>Genomic Encyclopedia of Type Strains, Phase IV (KMG-IV): sequencing the most valuable type-strain genomes for metagenomic binning, comparative biology and taxonomic classification.</title>
        <authorList>
            <person name="Goeker M."/>
        </authorList>
    </citation>
    <scope>NUCLEOTIDE SEQUENCE [LARGE SCALE GENOMIC DNA]</scope>
    <source>
        <strain evidence="1 2">DSM 19619</strain>
    </source>
</reference>
<dbReference type="InterPro" id="IPR011969">
    <property type="entry name" value="Clan_AA_Asp_peptidase_C"/>
</dbReference>
<proteinExistence type="predicted"/>
<dbReference type="SUPFAM" id="SSF50630">
    <property type="entry name" value="Acid proteases"/>
    <property type="match status" value="1"/>
</dbReference>
<keyword evidence="1" id="KW-0378">Hydrolase</keyword>
<dbReference type="Proteomes" id="UP001242480">
    <property type="component" value="Unassembled WGS sequence"/>
</dbReference>
<comment type="caution">
    <text evidence="1">The sequence shown here is derived from an EMBL/GenBank/DDBJ whole genome shotgun (WGS) entry which is preliminary data.</text>
</comment>
<dbReference type="RefSeq" id="WP_307268622.1">
    <property type="nucleotide sequence ID" value="NZ_JAUSVX010000001.1"/>
</dbReference>
<dbReference type="CDD" id="cd05483">
    <property type="entry name" value="retropepsin_like_bacteria"/>
    <property type="match status" value="1"/>
</dbReference>
<protein>
    <submittedName>
        <fullName evidence="1">Aspartyl protease family protein</fullName>
    </submittedName>
</protein>
<evidence type="ECO:0000313" key="1">
    <source>
        <dbReference type="EMBL" id="MDQ0468069.1"/>
    </source>
</evidence>
<dbReference type="InterPro" id="IPR021109">
    <property type="entry name" value="Peptidase_aspartic_dom_sf"/>
</dbReference>